<comment type="caution">
    <text evidence="2">The sequence shown here is derived from an EMBL/GenBank/DDBJ whole genome shotgun (WGS) entry which is preliminary data.</text>
</comment>
<name>A0A1G2HU75_9BACT</name>
<gene>
    <name evidence="2" type="ORF">A3D34_02730</name>
</gene>
<organism evidence="2 3">
    <name type="scientific">Candidatus Staskawiczbacteria bacterium RIFCSPHIGHO2_02_FULL_33_16</name>
    <dbReference type="NCBI Taxonomy" id="1802204"/>
    <lineage>
        <taxon>Bacteria</taxon>
        <taxon>Candidatus Staskawicziibacteriota</taxon>
    </lineage>
</organism>
<evidence type="ECO:0000256" key="1">
    <source>
        <dbReference type="SAM" id="Phobius"/>
    </source>
</evidence>
<dbReference type="Proteomes" id="UP000179183">
    <property type="component" value="Unassembled WGS sequence"/>
</dbReference>
<sequence>MSKIKKINKNIFIVSGILIIVVGFIGFWYYRDRIFSKEILKLEILGQEQAKMGEEIEYTVKYKNNGNFVLENPKLTFELPDNSLTEDDKTRLTQNLKDIYPGGEDFVKFKARLLGKEGDLKVARAWLSYTPKNLSARYESDTTFTTKIDVVPITLTLDLSSKIEKGKEFSYVINYFSNVDYPLENLSIKIDPADGFNFKSSIPSSLDNTEWKLDTLLKSQGGRINISGVILGNQQNNLKLSVKLGMWRAGSFIIIKETTQEVEIIQPLLFISQQVNGFSDYVASPGESLRYEVFLRNLGTTPIENLFVTYRLDNNAFDISTLSSQNGQVRPNDNLIIFDYKQLPLLKKLNSKQEVKLEFTGKLKDNWFVSPSDQNNAQIKNKVEVLDISEEFLTKVNSKIGLSQKAYYSTQNGIENSGPIPPTVDSITTYTMVWQATNYFNDVKNIKVKAILPANVSLSDNIFPEDQASNFSFDSASREIVWVAGSLASGSSASLSFQIAIVPSSFQKGTIADLIGQASIFAEDQFTGAVTKSSALGLDTSLPDDSNNSGGGIVQ</sequence>
<keyword evidence="1" id="KW-0812">Transmembrane</keyword>
<feature type="transmembrane region" description="Helical" evidence="1">
    <location>
        <begin position="12"/>
        <end position="30"/>
    </location>
</feature>
<accession>A0A1G2HU75</accession>
<evidence type="ECO:0008006" key="4">
    <source>
        <dbReference type="Google" id="ProtNLM"/>
    </source>
</evidence>
<dbReference type="EMBL" id="MHOQ01000033">
    <property type="protein sequence ID" value="OGZ66072.1"/>
    <property type="molecule type" value="Genomic_DNA"/>
</dbReference>
<evidence type="ECO:0000313" key="2">
    <source>
        <dbReference type="EMBL" id="OGZ66072.1"/>
    </source>
</evidence>
<dbReference type="AlphaFoldDB" id="A0A1G2HU75"/>
<evidence type="ECO:0000313" key="3">
    <source>
        <dbReference type="Proteomes" id="UP000179183"/>
    </source>
</evidence>
<protein>
    <recommendedName>
        <fullName evidence="4">DUF11 domain-containing protein</fullName>
    </recommendedName>
</protein>
<keyword evidence="1" id="KW-0472">Membrane</keyword>
<proteinExistence type="predicted"/>
<keyword evidence="1" id="KW-1133">Transmembrane helix</keyword>
<reference evidence="2 3" key="1">
    <citation type="journal article" date="2016" name="Nat. Commun.">
        <title>Thousands of microbial genomes shed light on interconnected biogeochemical processes in an aquifer system.</title>
        <authorList>
            <person name="Anantharaman K."/>
            <person name="Brown C.T."/>
            <person name="Hug L.A."/>
            <person name="Sharon I."/>
            <person name="Castelle C.J."/>
            <person name="Probst A.J."/>
            <person name="Thomas B.C."/>
            <person name="Singh A."/>
            <person name="Wilkins M.J."/>
            <person name="Karaoz U."/>
            <person name="Brodie E.L."/>
            <person name="Williams K.H."/>
            <person name="Hubbard S.S."/>
            <person name="Banfield J.F."/>
        </authorList>
    </citation>
    <scope>NUCLEOTIDE SEQUENCE [LARGE SCALE GENOMIC DNA]</scope>
</reference>